<dbReference type="EMBL" id="BONQ01000103">
    <property type="protein sequence ID" value="GIG48385.1"/>
    <property type="molecule type" value="Genomic_DNA"/>
</dbReference>
<feature type="transmembrane region" description="Helical" evidence="7">
    <location>
        <begin position="207"/>
        <end position="225"/>
    </location>
</feature>
<evidence type="ECO:0000256" key="7">
    <source>
        <dbReference type="RuleBase" id="RU363032"/>
    </source>
</evidence>
<organism evidence="10 11">
    <name type="scientific">Dactylosporangium siamense</name>
    <dbReference type="NCBI Taxonomy" id="685454"/>
    <lineage>
        <taxon>Bacteria</taxon>
        <taxon>Bacillati</taxon>
        <taxon>Actinomycetota</taxon>
        <taxon>Actinomycetes</taxon>
        <taxon>Micromonosporales</taxon>
        <taxon>Micromonosporaceae</taxon>
        <taxon>Dactylosporangium</taxon>
    </lineage>
</organism>
<keyword evidence="3" id="KW-1003">Cell membrane</keyword>
<dbReference type="RefSeq" id="WP_203850091.1">
    <property type="nucleotide sequence ID" value="NZ_BAAAVW010000003.1"/>
</dbReference>
<evidence type="ECO:0000256" key="2">
    <source>
        <dbReference type="ARBA" id="ARBA00022448"/>
    </source>
</evidence>
<evidence type="ECO:0000259" key="9">
    <source>
        <dbReference type="PROSITE" id="PS50928"/>
    </source>
</evidence>
<dbReference type="CDD" id="cd06261">
    <property type="entry name" value="TM_PBP2"/>
    <property type="match status" value="1"/>
</dbReference>
<feature type="region of interest" description="Disordered" evidence="8">
    <location>
        <begin position="1"/>
        <end position="23"/>
    </location>
</feature>
<comment type="similarity">
    <text evidence="7">Belongs to the binding-protein-dependent transport system permease family.</text>
</comment>
<evidence type="ECO:0000256" key="4">
    <source>
        <dbReference type="ARBA" id="ARBA00022692"/>
    </source>
</evidence>
<evidence type="ECO:0000313" key="10">
    <source>
        <dbReference type="EMBL" id="GIG48385.1"/>
    </source>
</evidence>
<dbReference type="Proteomes" id="UP000660611">
    <property type="component" value="Unassembled WGS sequence"/>
</dbReference>
<reference evidence="10" key="1">
    <citation type="submission" date="2021-01" db="EMBL/GenBank/DDBJ databases">
        <title>Whole genome shotgun sequence of Dactylosporangium siamense NBRC 106093.</title>
        <authorList>
            <person name="Komaki H."/>
            <person name="Tamura T."/>
        </authorList>
    </citation>
    <scope>NUCLEOTIDE SEQUENCE</scope>
    <source>
        <strain evidence="10">NBRC 106093</strain>
    </source>
</reference>
<evidence type="ECO:0000256" key="3">
    <source>
        <dbReference type="ARBA" id="ARBA00022475"/>
    </source>
</evidence>
<gene>
    <name evidence="10" type="ORF">Dsi01nite_064260</name>
</gene>
<dbReference type="AlphaFoldDB" id="A0A919UE92"/>
<protein>
    <submittedName>
        <fullName evidence="10">ABC transporter permease</fullName>
    </submittedName>
</protein>
<evidence type="ECO:0000256" key="5">
    <source>
        <dbReference type="ARBA" id="ARBA00022989"/>
    </source>
</evidence>
<evidence type="ECO:0000256" key="6">
    <source>
        <dbReference type="ARBA" id="ARBA00023136"/>
    </source>
</evidence>
<dbReference type="PANTHER" id="PTHR43744:SF12">
    <property type="entry name" value="ABC TRANSPORTER PERMEASE PROTEIN MG189-RELATED"/>
    <property type="match status" value="1"/>
</dbReference>
<dbReference type="PANTHER" id="PTHR43744">
    <property type="entry name" value="ABC TRANSPORTER PERMEASE PROTEIN MG189-RELATED-RELATED"/>
    <property type="match status" value="1"/>
</dbReference>
<feature type="transmembrane region" description="Helical" evidence="7">
    <location>
        <begin position="95"/>
        <end position="114"/>
    </location>
</feature>
<keyword evidence="11" id="KW-1185">Reference proteome</keyword>
<feature type="transmembrane region" description="Helical" evidence="7">
    <location>
        <begin position="263"/>
        <end position="284"/>
    </location>
</feature>
<keyword evidence="2 7" id="KW-0813">Transport</keyword>
<feature type="transmembrane region" description="Helical" evidence="7">
    <location>
        <begin position="126"/>
        <end position="150"/>
    </location>
</feature>
<evidence type="ECO:0000256" key="1">
    <source>
        <dbReference type="ARBA" id="ARBA00004651"/>
    </source>
</evidence>
<dbReference type="PROSITE" id="PS50928">
    <property type="entry name" value="ABC_TM1"/>
    <property type="match status" value="1"/>
</dbReference>
<feature type="transmembrane region" description="Helical" evidence="7">
    <location>
        <begin position="162"/>
        <end position="186"/>
    </location>
</feature>
<keyword evidence="4 7" id="KW-0812">Transmembrane</keyword>
<dbReference type="SUPFAM" id="SSF161098">
    <property type="entry name" value="MetI-like"/>
    <property type="match status" value="1"/>
</dbReference>
<dbReference type="Pfam" id="PF00528">
    <property type="entry name" value="BPD_transp_1"/>
    <property type="match status" value="1"/>
</dbReference>
<dbReference type="GO" id="GO:0005886">
    <property type="term" value="C:plasma membrane"/>
    <property type="evidence" value="ECO:0007669"/>
    <property type="project" value="UniProtKB-SubCell"/>
</dbReference>
<dbReference type="InterPro" id="IPR035906">
    <property type="entry name" value="MetI-like_sf"/>
</dbReference>
<sequence>MTSLEPATTAAAESATPPRRRTGRPEWLPAVPFYAVCGLLALLFVAPVAWLVVSSFKSSAEFAQSPPTLLPTTWSLENYRRLLDAGLWQNVTNSLIVTAGTVVAASTLSVLAGYGFARFRFPGKGVLFLIVLSTLMIPFQSIVPSLYVILDALQLTNSRLGLVLVYTVFALPFGIFTMRAAFAAVPPAIEEAAIVDGAGSLSALRRVLLPIVTPGVATVALYAFFTAWNEFLAALIFTTRQQQYTLPVVLANLQTGAGGTLNWGVLETGAVFAALPCIAIFLILQRYYVAGLTGGAVKG</sequence>
<evidence type="ECO:0000256" key="8">
    <source>
        <dbReference type="SAM" id="MobiDB-lite"/>
    </source>
</evidence>
<accession>A0A919UE92</accession>
<proteinExistence type="inferred from homology"/>
<keyword evidence="6 7" id="KW-0472">Membrane</keyword>
<comment type="subcellular location">
    <subcellularLocation>
        <location evidence="1 7">Cell membrane</location>
        <topology evidence="1 7">Multi-pass membrane protein</topology>
    </subcellularLocation>
</comment>
<comment type="caution">
    <text evidence="10">The sequence shown here is derived from an EMBL/GenBank/DDBJ whole genome shotgun (WGS) entry which is preliminary data.</text>
</comment>
<evidence type="ECO:0000313" key="11">
    <source>
        <dbReference type="Proteomes" id="UP000660611"/>
    </source>
</evidence>
<dbReference type="Gene3D" id="1.10.3720.10">
    <property type="entry name" value="MetI-like"/>
    <property type="match status" value="1"/>
</dbReference>
<name>A0A919UE92_9ACTN</name>
<feature type="compositionally biased region" description="Low complexity" evidence="8">
    <location>
        <begin position="1"/>
        <end position="17"/>
    </location>
</feature>
<feature type="domain" description="ABC transmembrane type-1" evidence="9">
    <location>
        <begin position="91"/>
        <end position="284"/>
    </location>
</feature>
<dbReference type="GO" id="GO:0055085">
    <property type="term" value="P:transmembrane transport"/>
    <property type="evidence" value="ECO:0007669"/>
    <property type="project" value="InterPro"/>
</dbReference>
<keyword evidence="5 7" id="KW-1133">Transmembrane helix</keyword>
<feature type="transmembrane region" description="Helical" evidence="7">
    <location>
        <begin position="27"/>
        <end position="53"/>
    </location>
</feature>
<dbReference type="InterPro" id="IPR000515">
    <property type="entry name" value="MetI-like"/>
</dbReference>